<name>F6DVC6_DESRL</name>
<feature type="transmembrane region" description="Helical" evidence="1">
    <location>
        <begin position="16"/>
        <end position="36"/>
    </location>
</feature>
<evidence type="ECO:0000256" key="1">
    <source>
        <dbReference type="SAM" id="Phobius"/>
    </source>
</evidence>
<dbReference type="KEGG" id="dru:Desru_2025"/>
<dbReference type="Proteomes" id="UP000009234">
    <property type="component" value="Chromosome"/>
</dbReference>
<proteinExistence type="predicted"/>
<keyword evidence="3" id="KW-1185">Reference proteome</keyword>
<keyword evidence="1" id="KW-0812">Transmembrane</keyword>
<dbReference type="eggNOG" id="ENOG502ZKQ0">
    <property type="taxonomic scope" value="Bacteria"/>
</dbReference>
<reference evidence="3" key="1">
    <citation type="submission" date="2011-05" db="EMBL/GenBank/DDBJ databases">
        <title>Complete sequence of Desulfotomaculum ruminis DSM 2154.</title>
        <authorList>
            <person name="Lucas S."/>
            <person name="Copeland A."/>
            <person name="Lapidus A."/>
            <person name="Cheng J.-F."/>
            <person name="Goodwin L."/>
            <person name="Pitluck S."/>
            <person name="Lu M."/>
            <person name="Detter J.C."/>
            <person name="Han C."/>
            <person name="Tapia R."/>
            <person name="Land M."/>
            <person name="Hauser L."/>
            <person name="Kyrpides N."/>
            <person name="Ivanova N."/>
            <person name="Mikhailova N."/>
            <person name="Pagani I."/>
            <person name="Stams A.J.M."/>
            <person name="Plugge C.M."/>
            <person name="Muyzer G."/>
            <person name="Kuever J."/>
            <person name="Parshina S.N."/>
            <person name="Ivanova A.E."/>
            <person name="Nazina T.N."/>
            <person name="Brambilla E."/>
            <person name="Spring S."/>
            <person name="Klenk H.-P."/>
            <person name="Woyke T."/>
        </authorList>
    </citation>
    <scope>NUCLEOTIDE SEQUENCE [LARGE SCALE GENOMIC DNA]</scope>
    <source>
        <strain evidence="3">ATCC 23193 / DSM 2154 / NCIB 8452 / DL</strain>
    </source>
</reference>
<evidence type="ECO:0000313" key="2">
    <source>
        <dbReference type="EMBL" id="AEG60279.1"/>
    </source>
</evidence>
<gene>
    <name evidence="2" type="ordered locus">Desru_2025</name>
</gene>
<dbReference type="EMBL" id="CP002780">
    <property type="protein sequence ID" value="AEG60279.1"/>
    <property type="molecule type" value="Genomic_DNA"/>
</dbReference>
<evidence type="ECO:0000313" key="3">
    <source>
        <dbReference type="Proteomes" id="UP000009234"/>
    </source>
</evidence>
<dbReference type="RefSeq" id="WP_013842041.1">
    <property type="nucleotide sequence ID" value="NC_015589.1"/>
</dbReference>
<keyword evidence="1" id="KW-1133">Transmembrane helix</keyword>
<feature type="transmembrane region" description="Helical" evidence="1">
    <location>
        <begin position="42"/>
        <end position="59"/>
    </location>
</feature>
<sequence length="77" mass="9083">MKRIIHHPMLFQFLQYLMKAIPCLLLFILFYCIAHLYSHENALVLIPLGASFIVLYTFCGELENEQANREQNSHENE</sequence>
<keyword evidence="1" id="KW-0472">Membrane</keyword>
<organism evidence="2 3">
    <name type="scientific">Desulforamulus ruminis (strain ATCC 23193 / DSM 2154 / NCIMB 8452 / DL)</name>
    <name type="common">Desulfotomaculum ruminis</name>
    <dbReference type="NCBI Taxonomy" id="696281"/>
    <lineage>
        <taxon>Bacteria</taxon>
        <taxon>Bacillati</taxon>
        <taxon>Bacillota</taxon>
        <taxon>Clostridia</taxon>
        <taxon>Eubacteriales</taxon>
        <taxon>Peptococcaceae</taxon>
        <taxon>Desulforamulus</taxon>
    </lineage>
</organism>
<dbReference type="OrthoDB" id="1809272at2"/>
<accession>F6DVC6</accession>
<dbReference type="AlphaFoldDB" id="F6DVC6"/>
<protein>
    <submittedName>
        <fullName evidence="2">Uncharacterized protein</fullName>
    </submittedName>
</protein>
<dbReference type="STRING" id="696281.Desru_2025"/>
<reference evidence="2 3" key="2">
    <citation type="journal article" date="2012" name="Stand. Genomic Sci.">
        <title>Complete genome sequence of the sulfate-reducing firmicute Desulfotomaculum ruminis type strain (DL(T)).</title>
        <authorList>
            <person name="Spring S."/>
            <person name="Visser M."/>
            <person name="Lu M."/>
            <person name="Copeland A."/>
            <person name="Lapidus A."/>
            <person name="Lucas S."/>
            <person name="Cheng J.F."/>
            <person name="Han C."/>
            <person name="Tapia R."/>
            <person name="Goodwin L.A."/>
            <person name="Pitluck S."/>
            <person name="Ivanova N."/>
            <person name="Land M."/>
            <person name="Hauser L."/>
            <person name="Larimer F."/>
            <person name="Rohde M."/>
            <person name="Goker M."/>
            <person name="Detter J.C."/>
            <person name="Kyrpides N.C."/>
            <person name="Woyke T."/>
            <person name="Schaap P.J."/>
            <person name="Plugge C.M."/>
            <person name="Muyzer G."/>
            <person name="Kuever J."/>
            <person name="Pereira I.A."/>
            <person name="Parshina S.N."/>
            <person name="Bernier-Latmani R."/>
            <person name="Stams A.J."/>
            <person name="Klenk H.P."/>
        </authorList>
    </citation>
    <scope>NUCLEOTIDE SEQUENCE [LARGE SCALE GENOMIC DNA]</scope>
    <source>
        <strain evidence="3">ATCC 23193 / DSM 2154 / NCIB 8452 / DL</strain>
    </source>
</reference>
<dbReference type="HOGENOM" id="CLU_2632366_0_0_9"/>